<sequence length="71" mass="7989">MFASGGQDGSTREAHLDFLMPWWFGTSVYVTYLSREEGKPRRQLSDSDGMLRPDAIINVVQGEAPILDTRD</sequence>
<proteinExistence type="predicted"/>
<evidence type="ECO:0000313" key="1">
    <source>
        <dbReference type="EMBL" id="OOF90249.1"/>
    </source>
</evidence>
<accession>A0A1R3R701</accession>
<organism evidence="1 2">
    <name type="scientific">Aspergillus carbonarius (strain ITEM 5010)</name>
    <dbReference type="NCBI Taxonomy" id="602072"/>
    <lineage>
        <taxon>Eukaryota</taxon>
        <taxon>Fungi</taxon>
        <taxon>Dikarya</taxon>
        <taxon>Ascomycota</taxon>
        <taxon>Pezizomycotina</taxon>
        <taxon>Eurotiomycetes</taxon>
        <taxon>Eurotiomycetidae</taxon>
        <taxon>Eurotiales</taxon>
        <taxon>Aspergillaceae</taxon>
        <taxon>Aspergillus</taxon>
        <taxon>Aspergillus subgen. Circumdati</taxon>
    </lineage>
</organism>
<evidence type="ECO:0000313" key="2">
    <source>
        <dbReference type="Proteomes" id="UP000188318"/>
    </source>
</evidence>
<dbReference type="Proteomes" id="UP000188318">
    <property type="component" value="Unassembled WGS sequence"/>
</dbReference>
<name>A0A1R3R701_ASPC5</name>
<protein>
    <submittedName>
        <fullName evidence="1">Uncharacterized protein</fullName>
    </submittedName>
</protein>
<keyword evidence="2" id="KW-1185">Reference proteome</keyword>
<dbReference type="EMBL" id="KV907556">
    <property type="protein sequence ID" value="OOF90249.1"/>
    <property type="molecule type" value="Genomic_DNA"/>
</dbReference>
<gene>
    <name evidence="1" type="ORF">ASPCADRAFT_10828</name>
</gene>
<dbReference type="VEuPathDB" id="FungiDB:ASPCADRAFT_10828"/>
<dbReference type="AlphaFoldDB" id="A0A1R3R701"/>
<reference evidence="2" key="1">
    <citation type="journal article" date="2017" name="Genome Biol.">
        <title>Comparative genomics reveals high biological diversity and specific adaptations in the industrially and medically important fungal genus Aspergillus.</title>
        <authorList>
            <person name="de Vries R.P."/>
            <person name="Riley R."/>
            <person name="Wiebenga A."/>
            <person name="Aguilar-Osorio G."/>
            <person name="Amillis S."/>
            <person name="Uchima C.A."/>
            <person name="Anderluh G."/>
            <person name="Asadollahi M."/>
            <person name="Askin M."/>
            <person name="Barry K."/>
            <person name="Battaglia E."/>
            <person name="Bayram O."/>
            <person name="Benocci T."/>
            <person name="Braus-Stromeyer S.A."/>
            <person name="Caldana C."/>
            <person name="Canovas D."/>
            <person name="Cerqueira G.C."/>
            <person name="Chen F."/>
            <person name="Chen W."/>
            <person name="Choi C."/>
            <person name="Clum A."/>
            <person name="Dos Santos R.A."/>
            <person name="Damasio A.R."/>
            <person name="Diallinas G."/>
            <person name="Emri T."/>
            <person name="Fekete E."/>
            <person name="Flipphi M."/>
            <person name="Freyberg S."/>
            <person name="Gallo A."/>
            <person name="Gournas C."/>
            <person name="Habgood R."/>
            <person name="Hainaut M."/>
            <person name="Harispe M.L."/>
            <person name="Henrissat B."/>
            <person name="Hilden K.S."/>
            <person name="Hope R."/>
            <person name="Hossain A."/>
            <person name="Karabika E."/>
            <person name="Karaffa L."/>
            <person name="Karanyi Z."/>
            <person name="Krasevec N."/>
            <person name="Kuo A."/>
            <person name="Kusch H."/>
            <person name="LaButti K."/>
            <person name="Lagendijk E.L."/>
            <person name="Lapidus A."/>
            <person name="Levasseur A."/>
            <person name="Lindquist E."/>
            <person name="Lipzen A."/>
            <person name="Logrieco A.F."/>
            <person name="MacCabe A."/>
            <person name="Maekelae M.R."/>
            <person name="Malavazi I."/>
            <person name="Melin P."/>
            <person name="Meyer V."/>
            <person name="Mielnichuk N."/>
            <person name="Miskei M."/>
            <person name="Molnar A.P."/>
            <person name="Mule G."/>
            <person name="Ngan C.Y."/>
            <person name="Orejas M."/>
            <person name="Orosz E."/>
            <person name="Ouedraogo J.P."/>
            <person name="Overkamp K.M."/>
            <person name="Park H.-S."/>
            <person name="Perrone G."/>
            <person name="Piumi F."/>
            <person name="Punt P.J."/>
            <person name="Ram A.F."/>
            <person name="Ramon A."/>
            <person name="Rauscher S."/>
            <person name="Record E."/>
            <person name="Riano-Pachon D.M."/>
            <person name="Robert V."/>
            <person name="Roehrig J."/>
            <person name="Ruller R."/>
            <person name="Salamov A."/>
            <person name="Salih N.S."/>
            <person name="Samson R.A."/>
            <person name="Sandor E."/>
            <person name="Sanguinetti M."/>
            <person name="Schuetze T."/>
            <person name="Sepcic K."/>
            <person name="Shelest E."/>
            <person name="Sherlock G."/>
            <person name="Sophianopoulou V."/>
            <person name="Squina F.M."/>
            <person name="Sun H."/>
            <person name="Susca A."/>
            <person name="Todd R.B."/>
            <person name="Tsang A."/>
            <person name="Unkles S.E."/>
            <person name="van de Wiele N."/>
            <person name="van Rossen-Uffink D."/>
            <person name="Oliveira J.V."/>
            <person name="Vesth T.C."/>
            <person name="Visser J."/>
            <person name="Yu J.-H."/>
            <person name="Zhou M."/>
            <person name="Andersen M.R."/>
            <person name="Archer D.B."/>
            <person name="Baker S.E."/>
            <person name="Benoit I."/>
            <person name="Brakhage A.A."/>
            <person name="Braus G.H."/>
            <person name="Fischer R."/>
            <person name="Frisvad J.C."/>
            <person name="Goldman G.H."/>
            <person name="Houbraken J."/>
            <person name="Oakley B."/>
            <person name="Pocsi I."/>
            <person name="Scazzocchio C."/>
            <person name="Seiboth B."/>
            <person name="vanKuyk P.A."/>
            <person name="Wortman J."/>
            <person name="Dyer P.S."/>
            <person name="Grigoriev I.V."/>
        </authorList>
    </citation>
    <scope>NUCLEOTIDE SEQUENCE [LARGE SCALE GENOMIC DNA]</scope>
    <source>
        <strain evidence="2">ITEM 5010</strain>
    </source>
</reference>